<dbReference type="Gene3D" id="1.10.357.10">
    <property type="entry name" value="Tetracycline Repressor, domain 2"/>
    <property type="match status" value="1"/>
</dbReference>
<dbReference type="PANTHER" id="PTHR47506">
    <property type="entry name" value="TRANSCRIPTIONAL REGULATORY PROTEIN"/>
    <property type="match status" value="1"/>
</dbReference>
<protein>
    <submittedName>
        <fullName evidence="6">HTH-type transcriptional regulator YjdC</fullName>
    </submittedName>
</protein>
<dbReference type="SUPFAM" id="SSF46689">
    <property type="entry name" value="Homeodomain-like"/>
    <property type="match status" value="1"/>
</dbReference>
<evidence type="ECO:0000313" key="6">
    <source>
        <dbReference type="EMBL" id="CUI00212.1"/>
    </source>
</evidence>
<dbReference type="Proteomes" id="UP000051326">
    <property type="component" value="Unassembled WGS sequence"/>
</dbReference>
<keyword evidence="1" id="KW-0805">Transcription regulation</keyword>
<dbReference type="PRINTS" id="PR00455">
    <property type="entry name" value="HTHTETR"/>
</dbReference>
<evidence type="ECO:0000313" key="7">
    <source>
        <dbReference type="Proteomes" id="UP000051326"/>
    </source>
</evidence>
<dbReference type="Pfam" id="PF00440">
    <property type="entry name" value="TetR_N"/>
    <property type="match status" value="1"/>
</dbReference>
<dbReference type="GO" id="GO:0003677">
    <property type="term" value="F:DNA binding"/>
    <property type="evidence" value="ECO:0007669"/>
    <property type="project" value="UniProtKB-UniRule"/>
</dbReference>
<dbReference type="EMBL" id="CYSR01000022">
    <property type="protein sequence ID" value="CUI00212.1"/>
    <property type="molecule type" value="Genomic_DNA"/>
</dbReference>
<dbReference type="PROSITE" id="PS50977">
    <property type="entry name" value="HTH_TETR_2"/>
    <property type="match status" value="1"/>
</dbReference>
<dbReference type="InterPro" id="IPR001647">
    <property type="entry name" value="HTH_TetR"/>
</dbReference>
<proteinExistence type="predicted"/>
<keyword evidence="2 4" id="KW-0238">DNA-binding</keyword>
<evidence type="ECO:0000256" key="3">
    <source>
        <dbReference type="ARBA" id="ARBA00023163"/>
    </source>
</evidence>
<reference evidence="6 7" key="1">
    <citation type="submission" date="2015-09" db="EMBL/GenBank/DDBJ databases">
        <authorList>
            <consortium name="Swine Surveillance"/>
        </authorList>
    </citation>
    <scope>NUCLEOTIDE SEQUENCE [LARGE SCALE GENOMIC DNA]</scope>
    <source>
        <strain evidence="6 7">CECT 8399</strain>
    </source>
</reference>
<gene>
    <name evidence="6" type="primary">yjdC_2</name>
    <name evidence="6" type="ORF">PHA8399_02338</name>
</gene>
<dbReference type="STRING" id="1396826.PHA8399_02338"/>
<dbReference type="InterPro" id="IPR036271">
    <property type="entry name" value="Tet_transcr_reg_TetR-rel_C_sf"/>
</dbReference>
<dbReference type="InterPro" id="IPR009057">
    <property type="entry name" value="Homeodomain-like_sf"/>
</dbReference>
<feature type="domain" description="HTH tetR-type" evidence="5">
    <location>
        <begin position="3"/>
        <end position="63"/>
    </location>
</feature>
<organism evidence="6 7">
    <name type="scientific">Leisingera aquaemixtae</name>
    <dbReference type="NCBI Taxonomy" id="1396826"/>
    <lineage>
        <taxon>Bacteria</taxon>
        <taxon>Pseudomonadati</taxon>
        <taxon>Pseudomonadota</taxon>
        <taxon>Alphaproteobacteria</taxon>
        <taxon>Rhodobacterales</taxon>
        <taxon>Roseobacteraceae</taxon>
        <taxon>Leisingera</taxon>
    </lineage>
</organism>
<dbReference type="InterPro" id="IPR011075">
    <property type="entry name" value="TetR_C"/>
</dbReference>
<dbReference type="PANTHER" id="PTHR47506:SF1">
    <property type="entry name" value="HTH-TYPE TRANSCRIPTIONAL REGULATOR YJDC"/>
    <property type="match status" value="1"/>
</dbReference>
<feature type="DNA-binding region" description="H-T-H motif" evidence="4">
    <location>
        <begin position="26"/>
        <end position="45"/>
    </location>
</feature>
<evidence type="ECO:0000256" key="1">
    <source>
        <dbReference type="ARBA" id="ARBA00023015"/>
    </source>
</evidence>
<evidence type="ECO:0000256" key="2">
    <source>
        <dbReference type="ARBA" id="ARBA00023125"/>
    </source>
</evidence>
<dbReference type="SUPFAM" id="SSF48498">
    <property type="entry name" value="Tetracyclin repressor-like, C-terminal domain"/>
    <property type="match status" value="1"/>
</dbReference>
<dbReference type="Pfam" id="PF16925">
    <property type="entry name" value="TetR_C_13"/>
    <property type="match status" value="1"/>
</dbReference>
<accession>A0A0P1HA99</accession>
<evidence type="ECO:0000256" key="4">
    <source>
        <dbReference type="PROSITE-ProRule" id="PRU00335"/>
    </source>
</evidence>
<dbReference type="RefSeq" id="WP_058286309.1">
    <property type="nucleotide sequence ID" value="NZ_CYSR01000022.1"/>
</dbReference>
<dbReference type="AlphaFoldDB" id="A0A0P1HA99"/>
<name>A0A0P1HA99_9RHOB</name>
<evidence type="ECO:0000259" key="5">
    <source>
        <dbReference type="PROSITE" id="PS50977"/>
    </source>
</evidence>
<keyword evidence="3" id="KW-0804">Transcription</keyword>
<sequence length="187" mass="20534">MRPNKRGELVRKALDLFYGNGFHATGMDLVAAETGVSKTSIYKHFRSKEELILAVLKLRDEDFRTWLYTRLEARADTPRGQLEALFDVLQEWFEQPGFQGCMFIKASAEYQSPDDPINLQSADHKQVLQAHFAHLAAGAGASDPDALARQLMVLKEGAIVLAALTHSSAPARDARAAAAALIEQAIG</sequence>